<dbReference type="PROSITE" id="PS50144">
    <property type="entry name" value="MATH"/>
    <property type="match status" value="1"/>
</dbReference>
<evidence type="ECO:0000313" key="4">
    <source>
        <dbReference type="EMBL" id="CAF4479805.1"/>
    </source>
</evidence>
<dbReference type="Proteomes" id="UP000663825">
    <property type="component" value="Unassembled WGS sequence"/>
</dbReference>
<dbReference type="EMBL" id="CAJNXB010003024">
    <property type="protein sequence ID" value="CAF3291682.1"/>
    <property type="molecule type" value="Genomic_DNA"/>
</dbReference>
<reference evidence="3" key="1">
    <citation type="submission" date="2021-02" db="EMBL/GenBank/DDBJ databases">
        <authorList>
            <person name="Nowell W R."/>
        </authorList>
    </citation>
    <scope>NUCLEOTIDE SEQUENCE</scope>
</reference>
<dbReference type="SUPFAM" id="SSF49599">
    <property type="entry name" value="TRAF domain-like"/>
    <property type="match status" value="1"/>
</dbReference>
<protein>
    <recommendedName>
        <fullName evidence="1">MATH domain-containing protein</fullName>
    </recommendedName>
</protein>
<dbReference type="PANTHER" id="PTHR10131:SF151">
    <property type="entry name" value="TNF RECEPTOR ASSOCIATED FACTOR (TRAF) HOMOLOG"/>
    <property type="match status" value="1"/>
</dbReference>
<proteinExistence type="predicted"/>
<dbReference type="OrthoDB" id="6475149at2759"/>
<dbReference type="Proteomes" id="UP000663872">
    <property type="component" value="Unassembled WGS sequence"/>
</dbReference>
<dbReference type="InterPro" id="IPR008974">
    <property type="entry name" value="TRAF-like"/>
</dbReference>
<dbReference type="Proteomes" id="UP000663873">
    <property type="component" value="Unassembled WGS sequence"/>
</dbReference>
<name>A0A817ZKE2_9BILA</name>
<dbReference type="AlphaFoldDB" id="A0A817ZKE2"/>
<dbReference type="InterPro" id="IPR002083">
    <property type="entry name" value="MATH/TRAF_dom"/>
</dbReference>
<feature type="domain" description="MATH" evidence="1">
    <location>
        <begin position="298"/>
        <end position="441"/>
    </location>
</feature>
<dbReference type="Pfam" id="PF21355">
    <property type="entry name" value="TRAF-mep_MATH"/>
    <property type="match status" value="1"/>
</dbReference>
<evidence type="ECO:0000313" key="6">
    <source>
        <dbReference type="Proteomes" id="UP000663872"/>
    </source>
</evidence>
<accession>A0A817ZKE2</accession>
<dbReference type="EMBL" id="CAJOBR010001880">
    <property type="protein sequence ID" value="CAF4642104.1"/>
    <property type="molecule type" value="Genomic_DNA"/>
</dbReference>
<keyword evidence="7" id="KW-1185">Reference proteome</keyword>
<evidence type="ECO:0000313" key="3">
    <source>
        <dbReference type="EMBL" id="CAF3394258.1"/>
    </source>
</evidence>
<dbReference type="Gene3D" id="2.60.210.10">
    <property type="entry name" value="Apoptosis, Tumor Necrosis Factor Receptor Associated Protein 2, Chain A"/>
    <property type="match status" value="1"/>
</dbReference>
<dbReference type="EMBL" id="CAJNYT010001083">
    <property type="protein sequence ID" value="CAF3394258.1"/>
    <property type="molecule type" value="Genomic_DNA"/>
</dbReference>
<gene>
    <name evidence="3" type="ORF">GRG538_LOCUS9410</name>
    <name evidence="5" type="ORF">QYT958_LOCUS14205</name>
    <name evidence="2" type="ORF">TIS948_LOCUS17587</name>
    <name evidence="4" type="ORF">UJA718_LOCUS24840</name>
</gene>
<evidence type="ECO:0000313" key="2">
    <source>
        <dbReference type="EMBL" id="CAF3291682.1"/>
    </source>
</evidence>
<evidence type="ECO:0000313" key="5">
    <source>
        <dbReference type="EMBL" id="CAF4642104.1"/>
    </source>
</evidence>
<evidence type="ECO:0000259" key="1">
    <source>
        <dbReference type="PROSITE" id="PS50144"/>
    </source>
</evidence>
<comment type="caution">
    <text evidence="3">The sequence shown here is derived from an EMBL/GenBank/DDBJ whole genome shotgun (WGS) entry which is preliminary data.</text>
</comment>
<sequence>MQLGMTTSNDYAVISGGLRIRNPKTIDITLFCELCKLLLLDPIQLSCCGSRLCRWCSIKGVPENEPFTCLFCYNTTETKKQAHADRGAACELNMVKIECFSCSWNGLYSDYKIHLEKEHADFECIECHQRFYSVNLYQEHREEICEYRCMPCGLPGCTELIKWSDMGAHCLSMTHQTILFKLTTDICIRKKHPSNTIDPCNVDSNIQQELMAVNENNDSISSAVDNSLEDCKRLNSECEHIQTKNNDILQQESEIGKELQSGNEKFKKCMDDHTEMEKQLDDAKNSRWPTKPLVLDMNDTITFPIAKEPNEINAQFSTQTPEFSTSAWGYKLMLRICSTYLSGAERQEYLSIYVSLLRGNMDSILVFPFPYDIYVCLCDQSRQKKDIELVIKPGDNVSAFNRPSSDRNSEVGIVKFCPLSFLKDPGSSYLKDGVFCIRVYIDFMNMKSKLAKSKNEPVNTNGSE</sequence>
<dbReference type="InterPro" id="IPR049342">
    <property type="entry name" value="TRAF1-6_MATH_dom"/>
</dbReference>
<dbReference type="EMBL" id="CAJOBP010005862">
    <property type="protein sequence ID" value="CAF4479805.1"/>
    <property type="molecule type" value="Genomic_DNA"/>
</dbReference>
<organism evidence="3 6">
    <name type="scientific">Rotaria socialis</name>
    <dbReference type="NCBI Taxonomy" id="392032"/>
    <lineage>
        <taxon>Eukaryota</taxon>
        <taxon>Metazoa</taxon>
        <taxon>Spiralia</taxon>
        <taxon>Gnathifera</taxon>
        <taxon>Rotifera</taxon>
        <taxon>Eurotatoria</taxon>
        <taxon>Bdelloidea</taxon>
        <taxon>Philodinida</taxon>
        <taxon>Philodinidae</taxon>
        <taxon>Rotaria</taxon>
    </lineage>
</organism>
<dbReference type="Proteomes" id="UP000663848">
    <property type="component" value="Unassembled WGS sequence"/>
</dbReference>
<evidence type="ECO:0000313" key="7">
    <source>
        <dbReference type="Proteomes" id="UP000663873"/>
    </source>
</evidence>
<dbReference type="PANTHER" id="PTHR10131">
    <property type="entry name" value="TNF RECEPTOR ASSOCIATED FACTOR"/>
    <property type="match status" value="1"/>
</dbReference>